<proteinExistence type="predicted"/>
<gene>
    <name evidence="2" type="ORF">C7B46_04675</name>
</gene>
<feature type="domain" description="AtuA-like ferredoxin-fold" evidence="1">
    <location>
        <begin position="1"/>
        <end position="100"/>
    </location>
</feature>
<evidence type="ECO:0000313" key="3">
    <source>
        <dbReference type="Proteomes" id="UP000242972"/>
    </source>
</evidence>
<evidence type="ECO:0000259" key="1">
    <source>
        <dbReference type="Pfam" id="PF23544"/>
    </source>
</evidence>
<dbReference type="Proteomes" id="UP000242972">
    <property type="component" value="Unassembled WGS sequence"/>
</dbReference>
<sequence length="117" mass="13016">MMLREVAFARSGDKGDTSNIGLVPYRPDDLDWLLDQVTVERVHALFGSEVKGPIHRYTLRGISAMNFVLERALSGGVSRSLNLDAHGKSWGNLLLRMEVEAPPGWIPGWVEESGRIE</sequence>
<evidence type="ECO:0000313" key="2">
    <source>
        <dbReference type="EMBL" id="PSR34762.1"/>
    </source>
</evidence>
<name>A0A2T2XJU8_9FIRM</name>
<dbReference type="EMBL" id="PXYW01000007">
    <property type="protein sequence ID" value="PSR34762.1"/>
    <property type="molecule type" value="Genomic_DNA"/>
</dbReference>
<dbReference type="PANTHER" id="PTHR47585">
    <property type="match status" value="1"/>
</dbReference>
<reference evidence="2 3" key="1">
    <citation type="journal article" date="2014" name="BMC Genomics">
        <title>Comparison of environmental and isolate Sulfobacillus genomes reveals diverse carbon, sulfur, nitrogen, and hydrogen metabolisms.</title>
        <authorList>
            <person name="Justice N.B."/>
            <person name="Norman A."/>
            <person name="Brown C.T."/>
            <person name="Singh A."/>
            <person name="Thomas B.C."/>
            <person name="Banfield J.F."/>
        </authorList>
    </citation>
    <scope>NUCLEOTIDE SEQUENCE [LARGE SCALE GENOMIC DNA]</scope>
    <source>
        <strain evidence="2">AMDSBA4</strain>
    </source>
</reference>
<dbReference type="AlphaFoldDB" id="A0A2T2XJU8"/>
<dbReference type="PANTHER" id="PTHR47585:SF2">
    <property type="entry name" value="DUF1446 DOMAIN PROTEIN (AFU_ORTHOLOGUE AFUA_6G11420)"/>
    <property type="match status" value="1"/>
</dbReference>
<protein>
    <recommendedName>
        <fullName evidence="1">AtuA-like ferredoxin-fold domain-containing protein</fullName>
    </recommendedName>
</protein>
<accession>A0A2T2XJU8</accession>
<organism evidence="2 3">
    <name type="scientific">Sulfobacillus benefaciens</name>
    <dbReference type="NCBI Taxonomy" id="453960"/>
    <lineage>
        <taxon>Bacteria</taxon>
        <taxon>Bacillati</taxon>
        <taxon>Bacillota</taxon>
        <taxon>Clostridia</taxon>
        <taxon>Eubacteriales</taxon>
        <taxon>Clostridiales Family XVII. Incertae Sedis</taxon>
        <taxon>Sulfobacillus</taxon>
    </lineage>
</organism>
<dbReference type="Pfam" id="PF23544">
    <property type="entry name" value="AtuA_ferredoxin"/>
    <property type="match status" value="1"/>
</dbReference>
<dbReference type="InterPro" id="IPR056362">
    <property type="entry name" value="AtuA-like_ferredoxin_dom"/>
</dbReference>
<comment type="caution">
    <text evidence="2">The sequence shown here is derived from an EMBL/GenBank/DDBJ whole genome shotgun (WGS) entry which is preliminary data.</text>
</comment>